<evidence type="ECO:0000256" key="4">
    <source>
        <dbReference type="ARBA" id="ARBA00022741"/>
    </source>
</evidence>
<evidence type="ECO:0000256" key="9">
    <source>
        <dbReference type="ARBA" id="ARBA00049339"/>
    </source>
</evidence>
<dbReference type="PRINTS" id="PR01038">
    <property type="entry name" value="TRNASYNTHARG"/>
</dbReference>
<evidence type="ECO:0000256" key="10">
    <source>
        <dbReference type="RuleBase" id="RU363038"/>
    </source>
</evidence>
<keyword evidence="3 10" id="KW-0436">Ligase</keyword>
<dbReference type="Proteomes" id="UP000355283">
    <property type="component" value="Unassembled WGS sequence"/>
</dbReference>
<dbReference type="Gene3D" id="1.10.730.10">
    <property type="entry name" value="Isoleucyl-tRNA Synthetase, Domain 1"/>
    <property type="match status" value="1"/>
</dbReference>
<dbReference type="SMART" id="SM01016">
    <property type="entry name" value="Arg_tRNA_synt_N"/>
    <property type="match status" value="1"/>
</dbReference>
<dbReference type="PROSITE" id="PS00178">
    <property type="entry name" value="AA_TRNA_LIGASE_I"/>
    <property type="match status" value="1"/>
</dbReference>
<feature type="region of interest" description="Disordered" evidence="11">
    <location>
        <begin position="1"/>
        <end position="20"/>
    </location>
</feature>
<dbReference type="EC" id="6.1.1.19" evidence="2"/>
<dbReference type="PANTHER" id="PTHR11956">
    <property type="entry name" value="ARGINYL-TRNA SYNTHETASE"/>
    <property type="match status" value="1"/>
</dbReference>
<evidence type="ECO:0000256" key="1">
    <source>
        <dbReference type="ARBA" id="ARBA00005594"/>
    </source>
</evidence>
<dbReference type="InterPro" id="IPR005148">
    <property type="entry name" value="Arg-tRNA-synth_N"/>
</dbReference>
<dbReference type="Pfam" id="PF00750">
    <property type="entry name" value="tRNA-synt_1d"/>
    <property type="match status" value="1"/>
</dbReference>
<feature type="domain" description="DALR anticodon binding" evidence="12">
    <location>
        <begin position="706"/>
        <end position="822"/>
    </location>
</feature>
<reference evidence="14 15" key="1">
    <citation type="submission" date="2019-01" db="EMBL/GenBank/DDBJ databases">
        <title>Nuclear Genome Assembly of the Microalgal Biofuel strain Nannochloropsis salina CCMP1776.</title>
        <authorList>
            <person name="Hovde B."/>
        </authorList>
    </citation>
    <scope>NUCLEOTIDE SEQUENCE [LARGE SCALE GENOMIC DNA]</scope>
    <source>
        <strain evidence="14 15">CCMP1776</strain>
    </source>
</reference>
<keyword evidence="15" id="KW-1185">Reference proteome</keyword>
<dbReference type="GO" id="GO:0006420">
    <property type="term" value="P:arginyl-tRNA aminoacylation"/>
    <property type="evidence" value="ECO:0007669"/>
    <property type="project" value="InterPro"/>
</dbReference>
<dbReference type="Pfam" id="PF05746">
    <property type="entry name" value="DALR_1"/>
    <property type="match status" value="1"/>
</dbReference>
<feature type="compositionally biased region" description="Basic and acidic residues" evidence="11">
    <location>
        <begin position="1"/>
        <end position="11"/>
    </location>
</feature>
<keyword evidence="4 10" id="KW-0547">Nucleotide-binding</keyword>
<dbReference type="SMART" id="SM00836">
    <property type="entry name" value="DALR_1"/>
    <property type="match status" value="1"/>
</dbReference>
<dbReference type="InterPro" id="IPR001278">
    <property type="entry name" value="Arg-tRNA-ligase"/>
</dbReference>
<organism evidence="14 15">
    <name type="scientific">Nannochloropsis salina CCMP1776</name>
    <dbReference type="NCBI Taxonomy" id="1027361"/>
    <lineage>
        <taxon>Eukaryota</taxon>
        <taxon>Sar</taxon>
        <taxon>Stramenopiles</taxon>
        <taxon>Ochrophyta</taxon>
        <taxon>Eustigmatophyceae</taxon>
        <taxon>Eustigmatales</taxon>
        <taxon>Monodopsidaceae</taxon>
        <taxon>Microchloropsis</taxon>
        <taxon>Microchloropsis salina</taxon>
    </lineage>
</organism>
<evidence type="ECO:0000313" key="15">
    <source>
        <dbReference type="Proteomes" id="UP000355283"/>
    </source>
</evidence>
<evidence type="ECO:0000259" key="12">
    <source>
        <dbReference type="SMART" id="SM00836"/>
    </source>
</evidence>
<protein>
    <recommendedName>
        <fullName evidence="2">arginine--tRNA ligase</fullName>
        <ecNumber evidence="2">6.1.1.19</ecNumber>
    </recommendedName>
    <alternativeName>
        <fullName evidence="8">Arginyl-tRNA synthetase</fullName>
    </alternativeName>
</protein>
<keyword evidence="6 10" id="KW-0648">Protein biosynthesis</keyword>
<evidence type="ECO:0000256" key="7">
    <source>
        <dbReference type="ARBA" id="ARBA00023146"/>
    </source>
</evidence>
<dbReference type="PANTHER" id="PTHR11956:SF5">
    <property type="entry name" value="ARGININE--TRNA LIGASE, CYTOPLASMIC"/>
    <property type="match status" value="1"/>
</dbReference>
<evidence type="ECO:0000313" key="14">
    <source>
        <dbReference type="EMBL" id="TFJ84371.1"/>
    </source>
</evidence>
<evidence type="ECO:0000256" key="11">
    <source>
        <dbReference type="SAM" id="MobiDB-lite"/>
    </source>
</evidence>
<dbReference type="GO" id="GO:0005524">
    <property type="term" value="F:ATP binding"/>
    <property type="evidence" value="ECO:0007669"/>
    <property type="project" value="UniProtKB-KW"/>
</dbReference>
<dbReference type="Gene3D" id="3.30.1360.70">
    <property type="entry name" value="Arginyl tRNA synthetase N-terminal domain"/>
    <property type="match status" value="1"/>
</dbReference>
<dbReference type="NCBIfam" id="TIGR00456">
    <property type="entry name" value="argS"/>
    <property type="match status" value="1"/>
</dbReference>
<dbReference type="InterPro" id="IPR008909">
    <property type="entry name" value="DALR_anticod-bd"/>
</dbReference>
<dbReference type="InterPro" id="IPR035684">
    <property type="entry name" value="ArgRS_core"/>
</dbReference>
<dbReference type="InterPro" id="IPR009080">
    <property type="entry name" value="tRNAsynth_Ia_anticodon-bd"/>
</dbReference>
<dbReference type="Gene3D" id="3.40.50.620">
    <property type="entry name" value="HUPs"/>
    <property type="match status" value="1"/>
</dbReference>
<evidence type="ECO:0000256" key="3">
    <source>
        <dbReference type="ARBA" id="ARBA00022598"/>
    </source>
</evidence>
<dbReference type="CDD" id="cd00299">
    <property type="entry name" value="GST_C_family"/>
    <property type="match status" value="1"/>
</dbReference>
<dbReference type="SUPFAM" id="SSF55190">
    <property type="entry name" value="Arginyl-tRNA synthetase (ArgRS), N-terminal 'additional' domain"/>
    <property type="match status" value="1"/>
</dbReference>
<sequence length="822" mass="90251">MEKKKEKRQPERVGAVRSTTAGKNIAARKTTVDSRQGACLYPGEDVEGTHMILAVAHAANIKMKRGFGRKQGSWGDQGPYLDMGTQTVSGVEGAVRALALNGTSLAACRPATDEWVEWGFRRLAAATSHASEEEEGARHLLQELAVLEAALARCPRSLLTSEAAKPITTLADIVLAPLSLRALKFFGEHEYPLTRAWAASVVRGPESPYAATAALVQEGGAFEGTGGKIDPRRGLLAVITALFTEAMHEAFPELAGNPNFRRADVAKCGNAVHGDYQCNSPMAIYKALKATGRPSVLARPQDVAKALIDSLPAKGHEVCAEVSVAGAGFINVRVQGGYLQARVKDILLHGPQAAMARKLKVLVDFSSPNIAKEMHVGHLRSTIIGDSLCRMLEFLGHDVARVNHVGDWGTQFGMLIKYLKEEYPNFMQDPPNITDLTGFYKAAKARFDESPAFKERAREGVVELQAGDPESRAIWKLLCDISRAEFQKVYDRLDVRLEEYGESFYNDRIPAVIEELKAENLLEEDGGAMIMWCGGKHQIPLMVRKSDGGYGYDSTDLAAIRYRLKDLSRDWVIYITDAGQATHFHMIFDAARMAGWVDEEHGRHRLDHVGFGVVQGEDGKRFKTRSGDTVRLVDLLDEAVVRMTASLTQRIEDGKSALSKSEACEAAAALGYGAVKYADLKQNPGTDYQFSYDRMLDTKGDTAIYLLFTCARFHSILRKAEEEKGIDVKAFEAGGDVVLEHPTERALALELTQFPEALQQAVLELMPNRLTSYVFFLSARGTDFLEACHVLTHPKRLVLVHATALTIAHCLELLGITPLTKI</sequence>
<keyword evidence="5 10" id="KW-0067">ATP-binding</keyword>
<dbReference type="InterPro" id="IPR014729">
    <property type="entry name" value="Rossmann-like_a/b/a_fold"/>
</dbReference>
<dbReference type="SUPFAM" id="SSF47323">
    <property type="entry name" value="Anticodon-binding domain of a subclass of class I aminoacyl-tRNA synthetases"/>
    <property type="match status" value="1"/>
</dbReference>
<evidence type="ECO:0000256" key="8">
    <source>
        <dbReference type="ARBA" id="ARBA00033033"/>
    </source>
</evidence>
<dbReference type="InterPro" id="IPR001412">
    <property type="entry name" value="aa-tRNA-synth_I_CS"/>
</dbReference>
<dbReference type="CDD" id="cd00671">
    <property type="entry name" value="ArgRS_core"/>
    <property type="match status" value="1"/>
</dbReference>
<dbReference type="Pfam" id="PF03485">
    <property type="entry name" value="Arg_tRNA_synt_N"/>
    <property type="match status" value="1"/>
</dbReference>
<dbReference type="GO" id="GO:0005737">
    <property type="term" value="C:cytoplasm"/>
    <property type="evidence" value="ECO:0007669"/>
    <property type="project" value="InterPro"/>
</dbReference>
<evidence type="ECO:0000256" key="5">
    <source>
        <dbReference type="ARBA" id="ARBA00022840"/>
    </source>
</evidence>
<dbReference type="HAMAP" id="MF_00123">
    <property type="entry name" value="Arg_tRNA_synth"/>
    <property type="match status" value="1"/>
</dbReference>
<dbReference type="EMBL" id="SDOX01000019">
    <property type="protein sequence ID" value="TFJ84371.1"/>
    <property type="molecule type" value="Genomic_DNA"/>
</dbReference>
<dbReference type="GO" id="GO:0004814">
    <property type="term" value="F:arginine-tRNA ligase activity"/>
    <property type="evidence" value="ECO:0007669"/>
    <property type="project" value="UniProtKB-EC"/>
</dbReference>
<accession>A0A4D9CYA2</accession>
<comment type="similarity">
    <text evidence="1 10">Belongs to the class-I aminoacyl-tRNA synthetase family.</text>
</comment>
<dbReference type="FunFam" id="3.40.50.620:FF:000096">
    <property type="entry name" value="Arginine--tRNA ligase chloroplastic/mitochondrial"/>
    <property type="match status" value="1"/>
</dbReference>
<dbReference type="OrthoDB" id="68056at2759"/>
<gene>
    <name evidence="14" type="ORF">NSK_004358</name>
</gene>
<evidence type="ECO:0000256" key="6">
    <source>
        <dbReference type="ARBA" id="ARBA00022917"/>
    </source>
</evidence>
<name>A0A4D9CYA2_9STRA</name>
<feature type="domain" description="Arginyl tRNA synthetase N-terminal" evidence="13">
    <location>
        <begin position="237"/>
        <end position="334"/>
    </location>
</feature>
<dbReference type="InterPro" id="IPR036695">
    <property type="entry name" value="Arg-tRNA-synth_N_sf"/>
</dbReference>
<comment type="catalytic activity">
    <reaction evidence="9">
        <text>tRNA(Arg) + L-arginine + ATP = L-arginyl-tRNA(Arg) + AMP + diphosphate</text>
        <dbReference type="Rhea" id="RHEA:20301"/>
        <dbReference type="Rhea" id="RHEA-COMP:9658"/>
        <dbReference type="Rhea" id="RHEA-COMP:9673"/>
        <dbReference type="ChEBI" id="CHEBI:30616"/>
        <dbReference type="ChEBI" id="CHEBI:32682"/>
        <dbReference type="ChEBI" id="CHEBI:33019"/>
        <dbReference type="ChEBI" id="CHEBI:78442"/>
        <dbReference type="ChEBI" id="CHEBI:78513"/>
        <dbReference type="ChEBI" id="CHEBI:456215"/>
        <dbReference type="EC" id="6.1.1.19"/>
    </reaction>
</comment>
<dbReference type="SUPFAM" id="SSF52374">
    <property type="entry name" value="Nucleotidylyl transferase"/>
    <property type="match status" value="1"/>
</dbReference>
<evidence type="ECO:0000256" key="2">
    <source>
        <dbReference type="ARBA" id="ARBA00012837"/>
    </source>
</evidence>
<evidence type="ECO:0000259" key="13">
    <source>
        <dbReference type="SMART" id="SM01016"/>
    </source>
</evidence>
<proteinExistence type="inferred from homology"/>
<dbReference type="AlphaFoldDB" id="A0A4D9CYA2"/>
<comment type="caution">
    <text evidence="14">The sequence shown here is derived from an EMBL/GenBank/DDBJ whole genome shotgun (WGS) entry which is preliminary data.</text>
</comment>
<keyword evidence="7 10" id="KW-0030">Aminoacyl-tRNA synthetase</keyword>